<feature type="transmembrane region" description="Helical" evidence="1">
    <location>
        <begin position="9"/>
        <end position="26"/>
    </location>
</feature>
<sequence>MDEENIDCYLYLCVLVFMAAYLVFFFPEDIHPFLEKITTGSAISSPRKKSRINKSGK</sequence>
<evidence type="ECO:0000256" key="1">
    <source>
        <dbReference type="SAM" id="Phobius"/>
    </source>
</evidence>
<keyword evidence="3" id="KW-1185">Reference proteome</keyword>
<evidence type="ECO:0000313" key="2">
    <source>
        <dbReference type="EMBL" id="RPB20725.1"/>
    </source>
</evidence>
<dbReference type="AlphaFoldDB" id="A0A3N4LRW0"/>
<protein>
    <submittedName>
        <fullName evidence="2">Uncharacterized protein</fullName>
    </submittedName>
</protein>
<organism evidence="2 3">
    <name type="scientific">Terfezia boudieri ATCC MYA-4762</name>
    <dbReference type="NCBI Taxonomy" id="1051890"/>
    <lineage>
        <taxon>Eukaryota</taxon>
        <taxon>Fungi</taxon>
        <taxon>Dikarya</taxon>
        <taxon>Ascomycota</taxon>
        <taxon>Pezizomycotina</taxon>
        <taxon>Pezizomycetes</taxon>
        <taxon>Pezizales</taxon>
        <taxon>Pezizaceae</taxon>
        <taxon>Terfezia</taxon>
    </lineage>
</organism>
<keyword evidence="1" id="KW-0812">Transmembrane</keyword>
<reference evidence="2 3" key="1">
    <citation type="journal article" date="2018" name="Nat. Ecol. Evol.">
        <title>Pezizomycetes genomes reveal the molecular basis of ectomycorrhizal truffle lifestyle.</title>
        <authorList>
            <person name="Murat C."/>
            <person name="Payen T."/>
            <person name="Noel B."/>
            <person name="Kuo A."/>
            <person name="Morin E."/>
            <person name="Chen J."/>
            <person name="Kohler A."/>
            <person name="Krizsan K."/>
            <person name="Balestrini R."/>
            <person name="Da Silva C."/>
            <person name="Montanini B."/>
            <person name="Hainaut M."/>
            <person name="Levati E."/>
            <person name="Barry K.W."/>
            <person name="Belfiori B."/>
            <person name="Cichocki N."/>
            <person name="Clum A."/>
            <person name="Dockter R.B."/>
            <person name="Fauchery L."/>
            <person name="Guy J."/>
            <person name="Iotti M."/>
            <person name="Le Tacon F."/>
            <person name="Lindquist E.A."/>
            <person name="Lipzen A."/>
            <person name="Malagnac F."/>
            <person name="Mello A."/>
            <person name="Molinier V."/>
            <person name="Miyauchi S."/>
            <person name="Poulain J."/>
            <person name="Riccioni C."/>
            <person name="Rubini A."/>
            <person name="Sitrit Y."/>
            <person name="Splivallo R."/>
            <person name="Traeger S."/>
            <person name="Wang M."/>
            <person name="Zifcakova L."/>
            <person name="Wipf D."/>
            <person name="Zambonelli A."/>
            <person name="Paolocci F."/>
            <person name="Nowrousian M."/>
            <person name="Ottonello S."/>
            <person name="Baldrian P."/>
            <person name="Spatafora J.W."/>
            <person name="Henrissat B."/>
            <person name="Nagy L.G."/>
            <person name="Aury J.M."/>
            <person name="Wincker P."/>
            <person name="Grigoriev I.V."/>
            <person name="Bonfante P."/>
            <person name="Martin F.M."/>
        </authorList>
    </citation>
    <scope>NUCLEOTIDE SEQUENCE [LARGE SCALE GENOMIC DNA]</scope>
    <source>
        <strain evidence="2 3">ATCC MYA-4762</strain>
    </source>
</reference>
<keyword evidence="1" id="KW-1133">Transmembrane helix</keyword>
<dbReference type="EMBL" id="ML121568">
    <property type="protein sequence ID" value="RPB20725.1"/>
    <property type="molecule type" value="Genomic_DNA"/>
</dbReference>
<keyword evidence="1" id="KW-0472">Membrane</keyword>
<dbReference type="Proteomes" id="UP000267821">
    <property type="component" value="Unassembled WGS sequence"/>
</dbReference>
<dbReference type="InParanoid" id="A0A3N4LRW0"/>
<proteinExistence type="predicted"/>
<evidence type="ECO:0000313" key="3">
    <source>
        <dbReference type="Proteomes" id="UP000267821"/>
    </source>
</evidence>
<name>A0A3N4LRW0_9PEZI</name>
<accession>A0A3N4LRW0</accession>
<gene>
    <name evidence="2" type="ORF">L211DRAFT_841447</name>
</gene>